<dbReference type="EMBL" id="UINC01042393">
    <property type="protein sequence ID" value="SVB44976.1"/>
    <property type="molecule type" value="Genomic_DNA"/>
</dbReference>
<dbReference type="SUPFAM" id="SSF56042">
    <property type="entry name" value="PurM C-terminal domain-like"/>
    <property type="match status" value="1"/>
</dbReference>
<dbReference type="InterPro" id="IPR010918">
    <property type="entry name" value="PurM-like_C_dom"/>
</dbReference>
<feature type="domain" description="PurM-like C-terminal" evidence="16">
    <location>
        <begin position="169"/>
        <end position="333"/>
    </location>
</feature>
<comment type="subcellular location">
    <subcellularLocation>
        <location evidence="1">Cytoplasm</location>
    </subcellularLocation>
</comment>
<dbReference type="FunFam" id="3.90.650.10:FF:000011">
    <property type="entry name" value="Phosphoribosylformylglycinamidine cyclo-ligase"/>
    <property type="match status" value="1"/>
</dbReference>
<comment type="catalytic activity">
    <reaction evidence="14">
        <text>2-formamido-N(1)-(5-O-phospho-beta-D-ribosyl)acetamidine + ATP = 5-amino-1-(5-phospho-beta-D-ribosyl)imidazole + ADP + phosphate + H(+)</text>
        <dbReference type="Rhea" id="RHEA:23032"/>
        <dbReference type="ChEBI" id="CHEBI:15378"/>
        <dbReference type="ChEBI" id="CHEBI:30616"/>
        <dbReference type="ChEBI" id="CHEBI:43474"/>
        <dbReference type="ChEBI" id="CHEBI:137981"/>
        <dbReference type="ChEBI" id="CHEBI:147287"/>
        <dbReference type="ChEBI" id="CHEBI:456216"/>
        <dbReference type="EC" id="6.3.3.1"/>
    </reaction>
</comment>
<evidence type="ECO:0000256" key="11">
    <source>
        <dbReference type="ARBA" id="ARBA00031908"/>
    </source>
</evidence>
<dbReference type="GO" id="GO:0005829">
    <property type="term" value="C:cytosol"/>
    <property type="evidence" value="ECO:0007669"/>
    <property type="project" value="TreeGrafter"/>
</dbReference>
<evidence type="ECO:0000256" key="5">
    <source>
        <dbReference type="ARBA" id="ARBA00020367"/>
    </source>
</evidence>
<keyword evidence="7" id="KW-0436">Ligase</keyword>
<dbReference type="InterPro" id="IPR004733">
    <property type="entry name" value="PurM_cligase"/>
</dbReference>
<keyword evidence="8" id="KW-0547">Nucleotide-binding</keyword>
<comment type="pathway">
    <text evidence="2">Purine metabolism; IMP biosynthesis via de novo pathway; 5-amino-1-(5-phospho-D-ribosyl)imidazole from N(2)-formyl-N(1)-(5-phospho-D-ribosyl)glycinamide: step 2/2.</text>
</comment>
<dbReference type="GO" id="GO:0004641">
    <property type="term" value="F:phosphoribosylformylglycinamidine cyclo-ligase activity"/>
    <property type="evidence" value="ECO:0007669"/>
    <property type="project" value="UniProtKB-EC"/>
</dbReference>
<gene>
    <name evidence="17" type="ORF">METZ01_LOCUS197830</name>
</gene>
<evidence type="ECO:0000259" key="16">
    <source>
        <dbReference type="Pfam" id="PF02769"/>
    </source>
</evidence>
<evidence type="ECO:0000256" key="9">
    <source>
        <dbReference type="ARBA" id="ARBA00022755"/>
    </source>
</evidence>
<name>A0A382E2H9_9ZZZZ</name>
<evidence type="ECO:0000313" key="17">
    <source>
        <dbReference type="EMBL" id="SVB44976.1"/>
    </source>
</evidence>
<dbReference type="CDD" id="cd02196">
    <property type="entry name" value="PurM"/>
    <property type="match status" value="1"/>
</dbReference>
<keyword evidence="9" id="KW-0658">Purine biosynthesis</keyword>
<dbReference type="Pfam" id="PF00586">
    <property type="entry name" value="AIRS"/>
    <property type="match status" value="1"/>
</dbReference>
<protein>
    <recommendedName>
        <fullName evidence="5">Phosphoribosylformylglycinamidine cyclo-ligase</fullName>
        <ecNumber evidence="4">6.3.3.1</ecNumber>
    </recommendedName>
    <alternativeName>
        <fullName evidence="12">AIR synthase</fullName>
    </alternativeName>
    <alternativeName>
        <fullName evidence="13">AIRS</fullName>
    </alternativeName>
    <alternativeName>
        <fullName evidence="11">Phosphoribosyl-aminoimidazole synthetase</fullName>
    </alternativeName>
</protein>
<dbReference type="EC" id="6.3.3.1" evidence="4"/>
<dbReference type="InterPro" id="IPR036676">
    <property type="entry name" value="PurM-like_C_sf"/>
</dbReference>
<dbReference type="InterPro" id="IPR016188">
    <property type="entry name" value="PurM-like_N"/>
</dbReference>
<evidence type="ECO:0000256" key="14">
    <source>
        <dbReference type="ARBA" id="ARBA00049057"/>
    </source>
</evidence>
<dbReference type="AlphaFoldDB" id="A0A382E2H9"/>
<dbReference type="GO" id="GO:0046084">
    <property type="term" value="P:adenine biosynthetic process"/>
    <property type="evidence" value="ECO:0007669"/>
    <property type="project" value="TreeGrafter"/>
</dbReference>
<feature type="domain" description="PurM-like N-terminal" evidence="15">
    <location>
        <begin position="52"/>
        <end position="157"/>
    </location>
</feature>
<dbReference type="SUPFAM" id="SSF55326">
    <property type="entry name" value="PurM N-terminal domain-like"/>
    <property type="match status" value="1"/>
</dbReference>
<dbReference type="GO" id="GO:0004637">
    <property type="term" value="F:phosphoribosylamine-glycine ligase activity"/>
    <property type="evidence" value="ECO:0007669"/>
    <property type="project" value="TreeGrafter"/>
</dbReference>
<keyword evidence="10" id="KW-0067">ATP-binding</keyword>
<dbReference type="Gene3D" id="3.90.650.10">
    <property type="entry name" value="PurM-like C-terminal domain"/>
    <property type="match status" value="1"/>
</dbReference>
<keyword evidence="6" id="KW-0963">Cytoplasm</keyword>
<evidence type="ECO:0000256" key="10">
    <source>
        <dbReference type="ARBA" id="ARBA00022840"/>
    </source>
</evidence>
<proteinExistence type="inferred from homology"/>
<evidence type="ECO:0000256" key="7">
    <source>
        <dbReference type="ARBA" id="ARBA00022598"/>
    </source>
</evidence>
<organism evidence="17">
    <name type="scientific">marine metagenome</name>
    <dbReference type="NCBI Taxonomy" id="408172"/>
    <lineage>
        <taxon>unclassified sequences</taxon>
        <taxon>metagenomes</taxon>
        <taxon>ecological metagenomes</taxon>
    </lineage>
</organism>
<sequence>MTYASAGVSFDANEIAMNSIKSTIESTYRPEVLSHVGSFGGLFQLGDYNQPVLVSSTDSVGTKLKLAFMTGRYDTTGFDLVSHCGNDIVVQGAEPLFFLDYIGTGKLSPEVTSEIVNGLAKGCLEIGCALIGGETAELPGFYNDGEYDLVGTIVGVVERDKVITGNRIEVGDLLIGLSSMGLHTNGFSLARKIVFEHCGYEVDRHIPELGTTIGDELLRNHKSYVKAVLDLRKHCEVKGLAHITGGGLPDNLIRILPKNCQAVIRTNSWCVPPIFSFLQVEGNVSQEEMFRVFNMGIGLVIVVPRDHVDGAMVFLEDFGETPFLIGEIVSGEHRIEII</sequence>
<dbReference type="PANTHER" id="PTHR10520">
    <property type="entry name" value="TRIFUNCTIONAL PURINE BIOSYNTHETIC PROTEIN ADENOSINE-3-RELATED"/>
    <property type="match status" value="1"/>
</dbReference>
<evidence type="ECO:0000256" key="8">
    <source>
        <dbReference type="ARBA" id="ARBA00022741"/>
    </source>
</evidence>
<evidence type="ECO:0000256" key="6">
    <source>
        <dbReference type="ARBA" id="ARBA00022490"/>
    </source>
</evidence>
<evidence type="ECO:0000259" key="15">
    <source>
        <dbReference type="Pfam" id="PF00586"/>
    </source>
</evidence>
<evidence type="ECO:0000256" key="13">
    <source>
        <dbReference type="ARBA" id="ARBA00033093"/>
    </source>
</evidence>
<dbReference type="GO" id="GO:0006189">
    <property type="term" value="P:'de novo' IMP biosynthetic process"/>
    <property type="evidence" value="ECO:0007669"/>
    <property type="project" value="UniProtKB-UniPathway"/>
</dbReference>
<dbReference type="Pfam" id="PF02769">
    <property type="entry name" value="AIRS_C"/>
    <property type="match status" value="1"/>
</dbReference>
<comment type="similarity">
    <text evidence="3">Belongs to the AIR synthase family.</text>
</comment>
<evidence type="ECO:0000256" key="12">
    <source>
        <dbReference type="ARBA" id="ARBA00032931"/>
    </source>
</evidence>
<dbReference type="GO" id="GO:0005524">
    <property type="term" value="F:ATP binding"/>
    <property type="evidence" value="ECO:0007669"/>
    <property type="project" value="UniProtKB-KW"/>
</dbReference>
<evidence type="ECO:0000256" key="4">
    <source>
        <dbReference type="ARBA" id="ARBA00013047"/>
    </source>
</evidence>
<dbReference type="FunFam" id="3.30.1330.10:FF:000001">
    <property type="entry name" value="Phosphoribosylformylglycinamidine cyclo-ligase"/>
    <property type="match status" value="1"/>
</dbReference>
<dbReference type="Gene3D" id="3.30.1330.10">
    <property type="entry name" value="PurM-like, N-terminal domain"/>
    <property type="match status" value="1"/>
</dbReference>
<dbReference type="NCBIfam" id="TIGR00878">
    <property type="entry name" value="purM"/>
    <property type="match status" value="1"/>
</dbReference>
<dbReference type="InterPro" id="IPR036921">
    <property type="entry name" value="PurM-like_N_sf"/>
</dbReference>
<reference evidence="17" key="1">
    <citation type="submission" date="2018-05" db="EMBL/GenBank/DDBJ databases">
        <authorList>
            <person name="Lanie J.A."/>
            <person name="Ng W.-L."/>
            <person name="Kazmierczak K.M."/>
            <person name="Andrzejewski T.M."/>
            <person name="Davidsen T.M."/>
            <person name="Wayne K.J."/>
            <person name="Tettelin H."/>
            <person name="Glass J.I."/>
            <person name="Rusch D."/>
            <person name="Podicherti R."/>
            <person name="Tsui H.-C.T."/>
            <person name="Winkler M.E."/>
        </authorList>
    </citation>
    <scope>NUCLEOTIDE SEQUENCE</scope>
</reference>
<evidence type="ECO:0000256" key="3">
    <source>
        <dbReference type="ARBA" id="ARBA00010280"/>
    </source>
</evidence>
<dbReference type="HAMAP" id="MF_00741">
    <property type="entry name" value="AIRS"/>
    <property type="match status" value="1"/>
</dbReference>
<dbReference type="UniPathway" id="UPA00074">
    <property type="reaction ID" value="UER00129"/>
</dbReference>
<evidence type="ECO:0000256" key="1">
    <source>
        <dbReference type="ARBA" id="ARBA00004496"/>
    </source>
</evidence>
<evidence type="ECO:0000256" key="2">
    <source>
        <dbReference type="ARBA" id="ARBA00004686"/>
    </source>
</evidence>
<accession>A0A382E2H9</accession>
<dbReference type="PANTHER" id="PTHR10520:SF12">
    <property type="entry name" value="TRIFUNCTIONAL PURINE BIOSYNTHETIC PROTEIN ADENOSINE-3"/>
    <property type="match status" value="1"/>
</dbReference>